<name>A0A4R6QQM4_9BURK</name>
<dbReference type="OrthoDB" id="527673at2"/>
<evidence type="ECO:0000256" key="3">
    <source>
        <dbReference type="ARBA" id="ARBA00022801"/>
    </source>
</evidence>
<reference evidence="6 7" key="1">
    <citation type="submission" date="2019-03" db="EMBL/GenBank/DDBJ databases">
        <title>Genomic Encyclopedia of Type Strains, Phase IV (KMG-IV): sequencing the most valuable type-strain genomes for metagenomic binning, comparative biology and taxonomic classification.</title>
        <authorList>
            <person name="Goeker M."/>
        </authorList>
    </citation>
    <scope>NUCLEOTIDE SEQUENCE [LARGE SCALE GENOMIC DNA]</scope>
    <source>
        <strain evidence="6 7">DSM 16998</strain>
    </source>
</reference>
<dbReference type="CDD" id="cd06250">
    <property type="entry name" value="M14_PaAOTO_like"/>
    <property type="match status" value="1"/>
</dbReference>
<sequence length="374" mass="40214">MHTKNHPLAGGSLGQQHLLTSFHYGPTDSGRKAYIQASLHADELPGMLVAHHLRQRLKQLEEAGRLRAEIVIVPVANPIGLAQTLLRTPVGRFDLASGENFNRHYPALFEPLLPLLEGRLGDDGPTNVQAIRAVMREHLQALPAPTELASLRRALMTLACDADVVLDLHCDCEAVLHLYTGTPLWPAVEPLARLLGAQASLLATASGDNPFDEACSQTWWQLQSHFEGRYPVPLACTSVTVELRGALDVAQGQAATDAHALLAYLQHRGLLQLDGQDLALPPLLRPATALNAVEVLSSPISGVVSYHRQPGDAIAVGDCLADVTDALSGEVRELRARTSGLLFARETLRYATAGRSLCKVAGQTPLRSGKLSSD</sequence>
<accession>A0A4R6QQM4</accession>
<dbReference type="PANTHER" id="PTHR37326:SF1">
    <property type="entry name" value="BLL3975 PROTEIN"/>
    <property type="match status" value="1"/>
</dbReference>
<keyword evidence="3" id="KW-0378">Hydrolase</keyword>
<proteinExistence type="predicted"/>
<dbReference type="PANTHER" id="PTHR37326">
    <property type="entry name" value="BLL3975 PROTEIN"/>
    <property type="match status" value="1"/>
</dbReference>
<gene>
    <name evidence="6" type="ORF">DES47_103545</name>
</gene>
<keyword evidence="4" id="KW-0862">Zinc</keyword>
<evidence type="ECO:0000313" key="6">
    <source>
        <dbReference type="EMBL" id="TDP71564.1"/>
    </source>
</evidence>
<keyword evidence="2" id="KW-0479">Metal-binding</keyword>
<dbReference type="InterPro" id="IPR055438">
    <property type="entry name" value="AstE_AspA_cat"/>
</dbReference>
<dbReference type="Gene3D" id="3.40.630.10">
    <property type="entry name" value="Zn peptidases"/>
    <property type="match status" value="1"/>
</dbReference>
<dbReference type="GO" id="GO:0016788">
    <property type="term" value="F:hydrolase activity, acting on ester bonds"/>
    <property type="evidence" value="ECO:0007669"/>
    <property type="project" value="InterPro"/>
</dbReference>
<dbReference type="Pfam" id="PF24827">
    <property type="entry name" value="AstE_AspA_cat"/>
    <property type="match status" value="1"/>
</dbReference>
<dbReference type="Proteomes" id="UP000295361">
    <property type="component" value="Unassembled WGS sequence"/>
</dbReference>
<evidence type="ECO:0000256" key="1">
    <source>
        <dbReference type="ARBA" id="ARBA00001947"/>
    </source>
</evidence>
<comment type="caution">
    <text evidence="6">The sequence shown here is derived from an EMBL/GenBank/DDBJ whole genome shotgun (WGS) entry which is preliminary data.</text>
</comment>
<evidence type="ECO:0000259" key="5">
    <source>
        <dbReference type="Pfam" id="PF24827"/>
    </source>
</evidence>
<dbReference type="EMBL" id="SNXS01000003">
    <property type="protein sequence ID" value="TDP71564.1"/>
    <property type="molecule type" value="Genomic_DNA"/>
</dbReference>
<evidence type="ECO:0000313" key="7">
    <source>
        <dbReference type="Proteomes" id="UP000295361"/>
    </source>
</evidence>
<dbReference type="InParanoid" id="A0A4R6QQM4"/>
<protein>
    <recommendedName>
        <fullName evidence="5">Succinylglutamate desuccinylase/Aspartoacylase catalytic domain-containing protein</fullName>
    </recommendedName>
</protein>
<dbReference type="SUPFAM" id="SSF53187">
    <property type="entry name" value="Zn-dependent exopeptidases"/>
    <property type="match status" value="1"/>
</dbReference>
<comment type="cofactor">
    <cofactor evidence="1">
        <name>Zn(2+)</name>
        <dbReference type="ChEBI" id="CHEBI:29105"/>
    </cofactor>
</comment>
<dbReference type="InterPro" id="IPR053138">
    <property type="entry name" value="N-alpha-Ac-DABA_deacetylase"/>
</dbReference>
<dbReference type="AlphaFoldDB" id="A0A4R6QQM4"/>
<dbReference type="RefSeq" id="WP_133701333.1">
    <property type="nucleotide sequence ID" value="NZ_SNXS01000003.1"/>
</dbReference>
<dbReference type="GO" id="GO:0046872">
    <property type="term" value="F:metal ion binding"/>
    <property type="evidence" value="ECO:0007669"/>
    <property type="project" value="UniProtKB-KW"/>
</dbReference>
<feature type="domain" description="Succinylglutamate desuccinylase/Aspartoacylase catalytic" evidence="5">
    <location>
        <begin position="30"/>
        <end position="267"/>
    </location>
</feature>
<keyword evidence="7" id="KW-1185">Reference proteome</keyword>
<evidence type="ECO:0000256" key="4">
    <source>
        <dbReference type="ARBA" id="ARBA00022833"/>
    </source>
</evidence>
<organism evidence="6 7">
    <name type="scientific">Roseateles toxinivorans</name>
    <dbReference type="NCBI Taxonomy" id="270368"/>
    <lineage>
        <taxon>Bacteria</taxon>
        <taxon>Pseudomonadati</taxon>
        <taxon>Pseudomonadota</taxon>
        <taxon>Betaproteobacteria</taxon>
        <taxon>Burkholderiales</taxon>
        <taxon>Sphaerotilaceae</taxon>
        <taxon>Roseateles</taxon>
    </lineage>
</organism>
<evidence type="ECO:0000256" key="2">
    <source>
        <dbReference type="ARBA" id="ARBA00022723"/>
    </source>
</evidence>